<reference evidence="2" key="1">
    <citation type="journal article" date="2005" name="Science">
        <title>Life at depth: Photobacterium profundum genome sequence and expression analysis.</title>
        <authorList>
            <person name="Vezzi A."/>
            <person name="Campanaro S."/>
            <person name="D'Angelo M."/>
            <person name="Simonato F."/>
            <person name="Vitulo N."/>
            <person name="Lauro F.M."/>
            <person name="Cestaro A."/>
            <person name="Malacrida G."/>
            <person name="Simionati B."/>
            <person name="Cannata N."/>
            <person name="Romualdi C."/>
            <person name="Bartlett D.H."/>
            <person name="Valle G."/>
        </authorList>
    </citation>
    <scope>NUCLEOTIDE SEQUENCE [LARGE SCALE GENOMIC DNA]</scope>
    <source>
        <strain evidence="2">ATCC BAA-1253 / SS9</strain>
    </source>
</reference>
<dbReference type="AlphaFoldDB" id="Q6LHC8"/>
<dbReference type="RefSeq" id="WP_011221475.1">
    <property type="nucleotide sequence ID" value="NC_006371.1"/>
</dbReference>
<evidence type="ECO:0000313" key="1">
    <source>
        <dbReference type="EMBL" id="CAG23302.1"/>
    </source>
</evidence>
<organism evidence="1 2">
    <name type="scientific">Photobacterium profundum (strain SS9)</name>
    <dbReference type="NCBI Taxonomy" id="298386"/>
    <lineage>
        <taxon>Bacteria</taxon>
        <taxon>Pseudomonadati</taxon>
        <taxon>Pseudomonadota</taxon>
        <taxon>Gammaproteobacteria</taxon>
        <taxon>Vibrionales</taxon>
        <taxon>Vibrionaceae</taxon>
        <taxon>Photobacterium</taxon>
    </lineage>
</organism>
<dbReference type="Proteomes" id="UP000000593">
    <property type="component" value="Chromosome 2"/>
</dbReference>
<gene>
    <name evidence="1" type="ordered locus">PBPRB1436</name>
</gene>
<dbReference type="KEGG" id="ppr:PBPRB1436"/>
<keyword evidence="2" id="KW-1185">Reference proteome</keyword>
<proteinExistence type="predicted"/>
<accession>Q6LHC8</accession>
<protein>
    <submittedName>
        <fullName evidence="1">Uncharacterized protein</fullName>
    </submittedName>
</protein>
<name>Q6LHC8_PHOPR</name>
<dbReference type="EMBL" id="CR378679">
    <property type="protein sequence ID" value="CAG23302.1"/>
    <property type="molecule type" value="Genomic_DNA"/>
</dbReference>
<dbReference type="HOGENOM" id="CLU_1480712_0_0_6"/>
<sequence length="182" mass="21200">MKNYYSLLTFNNVTWSVQFGDYDKDVVRQEIIDSYSHYKKKNVIIIKSKDDRYSVDEEVAKLNKVTYSIYYFDEGINKHVDSLERLEELADKATRSNEDFSLYKYEFGIKSPFILKSDVDAVKTCAEYVKDGGLRSLAQLEEISGIQVRTLRNWYGDESKRFVLDAIIEKASRSLHSENISV</sequence>
<evidence type="ECO:0000313" key="2">
    <source>
        <dbReference type="Proteomes" id="UP000000593"/>
    </source>
</evidence>